<dbReference type="InterPro" id="IPR013695">
    <property type="entry name" value="WAK"/>
</dbReference>
<dbReference type="GO" id="GO:0004674">
    <property type="term" value="F:protein serine/threonine kinase activity"/>
    <property type="evidence" value="ECO:0007669"/>
    <property type="project" value="UniProtKB-KW"/>
</dbReference>
<feature type="transmembrane region" description="Helical" evidence="11">
    <location>
        <begin position="339"/>
        <end position="361"/>
    </location>
</feature>
<dbReference type="Gene3D" id="2.10.25.10">
    <property type="entry name" value="Laminin"/>
    <property type="match status" value="1"/>
</dbReference>
<keyword evidence="4 11" id="KW-0812">Transmembrane</keyword>
<proteinExistence type="predicted"/>
<keyword evidence="6" id="KW-0418">Kinase</keyword>
<keyword evidence="9" id="KW-1015">Disulfide bond</keyword>
<reference evidence="15" key="1">
    <citation type="submission" date="2021-01" db="EMBL/GenBank/DDBJ databases">
        <authorList>
            <person name="Bezrukov I."/>
        </authorList>
    </citation>
    <scope>NUCLEOTIDE SEQUENCE</scope>
</reference>
<evidence type="ECO:0000256" key="4">
    <source>
        <dbReference type="ARBA" id="ARBA00022692"/>
    </source>
</evidence>
<evidence type="ECO:0000256" key="11">
    <source>
        <dbReference type="SAM" id="Phobius"/>
    </source>
</evidence>
<evidence type="ECO:0000256" key="9">
    <source>
        <dbReference type="ARBA" id="ARBA00023157"/>
    </source>
</evidence>
<evidence type="ECO:0000256" key="6">
    <source>
        <dbReference type="ARBA" id="ARBA00022777"/>
    </source>
</evidence>
<dbReference type="GO" id="GO:0005509">
    <property type="term" value="F:calcium ion binding"/>
    <property type="evidence" value="ECO:0007669"/>
    <property type="project" value="InterPro"/>
</dbReference>
<dbReference type="Pfam" id="PF13947">
    <property type="entry name" value="GUB_WAK_bind"/>
    <property type="match status" value="1"/>
</dbReference>
<dbReference type="GO" id="GO:0030247">
    <property type="term" value="F:polysaccharide binding"/>
    <property type="evidence" value="ECO:0007669"/>
    <property type="project" value="InterPro"/>
</dbReference>
<evidence type="ECO:0000259" key="13">
    <source>
        <dbReference type="Pfam" id="PF08488"/>
    </source>
</evidence>
<keyword evidence="7 11" id="KW-1133">Transmembrane helix</keyword>
<feature type="chain" id="PRO_5035747143" evidence="12">
    <location>
        <begin position="27"/>
        <end position="406"/>
    </location>
</feature>
<protein>
    <submittedName>
        <fullName evidence="15">Uncharacterized protein</fullName>
    </submittedName>
</protein>
<dbReference type="AlphaFoldDB" id="A0A8S2AEE0"/>
<sequence>MFLSKMKNVFLLLVHLALAIFGSALAKNNCQRNCGSVSIPYPFGIGEACYLSKWHEVQCHRNPASGQLLPFLPGINKTVLQINLPRQRASTPYGSIRIQMDITSTGCVSPTNVFVKFDGNEVGDVLNLTGTPFIIGRANDVVGIGCNIKASLRKIEPRIVGCVSTCAPEARMDKKGCNGYICCRKKAPDVIGQVTGLSIQGDSINTTIGGCKVAFLTDEFDRYPSSKISDPRWFYAMKHTTVQLRWSIQTVNRSSIGCSDHRCKCHNLTEYEYEIGYSTCACSSGYNGNPYLLGGCKDIDECRILNNDGRPRYCRGGSMCVNTPGGYHCVFHKNKALPIIIGVGTSFGVLISVGVAFWLYLGAQPMVDSDEENEVLQFDINWDSSASTSQFQTAATSESFLLPPGT</sequence>
<evidence type="ECO:0000256" key="12">
    <source>
        <dbReference type="SAM" id="SignalP"/>
    </source>
</evidence>
<evidence type="ECO:0000256" key="10">
    <source>
        <dbReference type="ARBA" id="ARBA00023180"/>
    </source>
</evidence>
<accession>A0A8S2AEE0</accession>
<feature type="domain" description="Wall-associated receptor kinase galacturonan-binding" evidence="14">
    <location>
        <begin position="30"/>
        <end position="87"/>
    </location>
</feature>
<evidence type="ECO:0000259" key="14">
    <source>
        <dbReference type="Pfam" id="PF13947"/>
    </source>
</evidence>
<evidence type="ECO:0000313" key="15">
    <source>
        <dbReference type="EMBL" id="CAE6075742.1"/>
    </source>
</evidence>
<feature type="signal peptide" evidence="12">
    <location>
        <begin position="1"/>
        <end position="26"/>
    </location>
</feature>
<organism evidence="15 16">
    <name type="scientific">Arabidopsis arenosa</name>
    <name type="common">Sand rock-cress</name>
    <name type="synonym">Cardaminopsis arenosa</name>
    <dbReference type="NCBI Taxonomy" id="38785"/>
    <lineage>
        <taxon>Eukaryota</taxon>
        <taxon>Viridiplantae</taxon>
        <taxon>Streptophyta</taxon>
        <taxon>Embryophyta</taxon>
        <taxon>Tracheophyta</taxon>
        <taxon>Spermatophyta</taxon>
        <taxon>Magnoliopsida</taxon>
        <taxon>eudicotyledons</taxon>
        <taxon>Gunneridae</taxon>
        <taxon>Pentapetalae</taxon>
        <taxon>rosids</taxon>
        <taxon>malvids</taxon>
        <taxon>Brassicales</taxon>
        <taxon>Brassicaceae</taxon>
        <taxon>Camelineae</taxon>
        <taxon>Arabidopsis</taxon>
    </lineage>
</organism>
<name>A0A8S2AEE0_ARAAE</name>
<evidence type="ECO:0000256" key="5">
    <source>
        <dbReference type="ARBA" id="ARBA00022729"/>
    </source>
</evidence>
<evidence type="ECO:0000256" key="2">
    <source>
        <dbReference type="ARBA" id="ARBA00022527"/>
    </source>
</evidence>
<dbReference type="PROSITE" id="PS01187">
    <property type="entry name" value="EGF_CA"/>
    <property type="match status" value="1"/>
</dbReference>
<gene>
    <name evidence="15" type="ORF">AARE701A_LOCUS13035</name>
</gene>
<evidence type="ECO:0000256" key="8">
    <source>
        <dbReference type="ARBA" id="ARBA00023136"/>
    </source>
</evidence>
<dbReference type="PANTHER" id="PTHR33491">
    <property type="entry name" value="OSJNBA0016N04.9 PROTEIN"/>
    <property type="match status" value="1"/>
</dbReference>
<dbReference type="GO" id="GO:0016020">
    <property type="term" value="C:membrane"/>
    <property type="evidence" value="ECO:0007669"/>
    <property type="project" value="UniProtKB-SubCell"/>
</dbReference>
<feature type="domain" description="Wall-associated receptor kinase" evidence="13">
    <location>
        <begin position="175"/>
        <end position="254"/>
    </location>
</feature>
<dbReference type="CDD" id="cd00054">
    <property type="entry name" value="EGF_CA"/>
    <property type="match status" value="1"/>
</dbReference>
<keyword evidence="8 11" id="KW-0472">Membrane</keyword>
<keyword evidence="2" id="KW-0723">Serine/threonine-protein kinase</keyword>
<evidence type="ECO:0000256" key="1">
    <source>
        <dbReference type="ARBA" id="ARBA00004479"/>
    </source>
</evidence>
<keyword evidence="16" id="KW-1185">Reference proteome</keyword>
<dbReference type="InterPro" id="IPR025287">
    <property type="entry name" value="WAK_GUB"/>
</dbReference>
<evidence type="ECO:0000313" key="16">
    <source>
        <dbReference type="Proteomes" id="UP000682877"/>
    </source>
</evidence>
<keyword evidence="10" id="KW-0325">Glycoprotein</keyword>
<dbReference type="Proteomes" id="UP000682877">
    <property type="component" value="Chromosome 5"/>
</dbReference>
<keyword evidence="3" id="KW-0808">Transferase</keyword>
<evidence type="ECO:0000256" key="7">
    <source>
        <dbReference type="ARBA" id="ARBA00022989"/>
    </source>
</evidence>
<dbReference type="Pfam" id="PF08488">
    <property type="entry name" value="WAK"/>
    <property type="match status" value="1"/>
</dbReference>
<evidence type="ECO:0000256" key="3">
    <source>
        <dbReference type="ARBA" id="ARBA00022679"/>
    </source>
</evidence>
<comment type="subcellular location">
    <subcellularLocation>
        <location evidence="1">Membrane</location>
        <topology evidence="1">Single-pass type I membrane protein</topology>
    </subcellularLocation>
</comment>
<dbReference type="InterPro" id="IPR018097">
    <property type="entry name" value="EGF_Ca-bd_CS"/>
</dbReference>
<keyword evidence="5 12" id="KW-0732">Signal</keyword>
<dbReference type="EMBL" id="LR999455">
    <property type="protein sequence ID" value="CAE6075742.1"/>
    <property type="molecule type" value="Genomic_DNA"/>
</dbReference>